<proteinExistence type="predicted"/>
<dbReference type="AlphaFoldDB" id="A0A1I5ASD2"/>
<evidence type="ECO:0000256" key="1">
    <source>
        <dbReference type="SAM" id="Phobius"/>
    </source>
</evidence>
<protein>
    <submittedName>
        <fullName evidence="2">Uncharacterized protein</fullName>
    </submittedName>
</protein>
<keyword evidence="3" id="KW-1185">Reference proteome</keyword>
<dbReference type="OrthoDB" id="8565265at2"/>
<accession>A0A1I5ASD2</accession>
<feature type="transmembrane region" description="Helical" evidence="1">
    <location>
        <begin position="152"/>
        <end position="172"/>
    </location>
</feature>
<evidence type="ECO:0000313" key="3">
    <source>
        <dbReference type="Proteomes" id="UP000183107"/>
    </source>
</evidence>
<reference evidence="3" key="1">
    <citation type="submission" date="2016-10" db="EMBL/GenBank/DDBJ databases">
        <authorList>
            <person name="Varghese N."/>
        </authorList>
    </citation>
    <scope>NUCLEOTIDE SEQUENCE [LARGE SCALE GENOMIC DNA]</scope>
    <source>
        <strain evidence="3">Nsp8</strain>
    </source>
</reference>
<dbReference type="RefSeq" id="WP_074796223.1">
    <property type="nucleotide sequence ID" value="NZ_FOVJ01000002.1"/>
</dbReference>
<dbReference type="Proteomes" id="UP000183107">
    <property type="component" value="Unassembled WGS sequence"/>
</dbReference>
<organism evidence="2 3">
    <name type="scientific">Nitrosospira briensis</name>
    <dbReference type="NCBI Taxonomy" id="35799"/>
    <lineage>
        <taxon>Bacteria</taxon>
        <taxon>Pseudomonadati</taxon>
        <taxon>Pseudomonadota</taxon>
        <taxon>Betaproteobacteria</taxon>
        <taxon>Nitrosomonadales</taxon>
        <taxon>Nitrosomonadaceae</taxon>
        <taxon>Nitrosospira</taxon>
    </lineage>
</organism>
<evidence type="ECO:0000313" key="2">
    <source>
        <dbReference type="EMBL" id="SFN65337.1"/>
    </source>
</evidence>
<dbReference type="EMBL" id="FOVJ01000002">
    <property type="protein sequence ID" value="SFN65337.1"/>
    <property type="molecule type" value="Genomic_DNA"/>
</dbReference>
<keyword evidence="1" id="KW-0472">Membrane</keyword>
<feature type="transmembrane region" description="Helical" evidence="1">
    <location>
        <begin position="178"/>
        <end position="203"/>
    </location>
</feature>
<sequence length="218" mass="24123">MNDTKTEPGTSAIDICVQNAREILASQLPQIKDKGYDFAPLFRQMTIQLYLIGVMWRKGESLGLPINARDHAFDALQSMLISDGMKKKQAEQRIEFLKKMSLVEGGADTLAVAMGYDAEVNDDSMIRLFDEYRDETRVSGALWRLFERGKKIMAIGGAVAAFLTIWLTTIFIPKSEGIDILAAGLMAAALVVIPTFLIGLLIYRVKIKKPNQPASPPS</sequence>
<keyword evidence="1" id="KW-1133">Transmembrane helix</keyword>
<gene>
    <name evidence="2" type="ORF">SAMN05216386_1512</name>
</gene>
<keyword evidence="1" id="KW-0812">Transmembrane</keyword>
<name>A0A1I5ASD2_9PROT</name>